<proteinExistence type="predicted"/>
<dbReference type="EMBL" id="JAXCGZ010010449">
    <property type="protein sequence ID" value="KAK7075543.1"/>
    <property type="molecule type" value="Genomic_DNA"/>
</dbReference>
<protein>
    <submittedName>
        <fullName evidence="2">Uncharacterized protein</fullName>
    </submittedName>
</protein>
<keyword evidence="3" id="KW-1185">Reference proteome</keyword>
<gene>
    <name evidence="2" type="ORF">SK128_019439</name>
</gene>
<sequence length="144" mass="15976">MLPKSLTFDQLIGRPWGYTREQNLRFKTLTPDQLNPFEHPFGLPSMLEELKPQNLTSYQLRRGKGRHDDDEAEDEGVATSASSRPLPPPPSSAPSPHPPPPGLTLSLASPSALRLPTGHDPAEVVSPVNVYKVSICQNREHRLR</sequence>
<feature type="region of interest" description="Disordered" evidence="1">
    <location>
        <begin position="37"/>
        <end position="124"/>
    </location>
</feature>
<dbReference type="AlphaFoldDB" id="A0AAN8X6U6"/>
<feature type="compositionally biased region" description="Pro residues" evidence="1">
    <location>
        <begin position="85"/>
        <end position="102"/>
    </location>
</feature>
<evidence type="ECO:0000313" key="2">
    <source>
        <dbReference type="EMBL" id="KAK7075543.1"/>
    </source>
</evidence>
<evidence type="ECO:0000313" key="3">
    <source>
        <dbReference type="Proteomes" id="UP001381693"/>
    </source>
</evidence>
<reference evidence="2 3" key="1">
    <citation type="submission" date="2023-11" db="EMBL/GenBank/DDBJ databases">
        <title>Halocaridina rubra genome assembly.</title>
        <authorList>
            <person name="Smith C."/>
        </authorList>
    </citation>
    <scope>NUCLEOTIDE SEQUENCE [LARGE SCALE GENOMIC DNA]</scope>
    <source>
        <strain evidence="2">EP-1</strain>
        <tissue evidence="2">Whole</tissue>
    </source>
</reference>
<name>A0AAN8X6U6_HALRR</name>
<comment type="caution">
    <text evidence="2">The sequence shown here is derived from an EMBL/GenBank/DDBJ whole genome shotgun (WGS) entry which is preliminary data.</text>
</comment>
<feature type="compositionally biased region" description="Low complexity" evidence="1">
    <location>
        <begin position="103"/>
        <end position="116"/>
    </location>
</feature>
<dbReference type="Proteomes" id="UP001381693">
    <property type="component" value="Unassembled WGS sequence"/>
</dbReference>
<organism evidence="2 3">
    <name type="scientific">Halocaridina rubra</name>
    <name type="common">Hawaiian red shrimp</name>
    <dbReference type="NCBI Taxonomy" id="373956"/>
    <lineage>
        <taxon>Eukaryota</taxon>
        <taxon>Metazoa</taxon>
        <taxon>Ecdysozoa</taxon>
        <taxon>Arthropoda</taxon>
        <taxon>Crustacea</taxon>
        <taxon>Multicrustacea</taxon>
        <taxon>Malacostraca</taxon>
        <taxon>Eumalacostraca</taxon>
        <taxon>Eucarida</taxon>
        <taxon>Decapoda</taxon>
        <taxon>Pleocyemata</taxon>
        <taxon>Caridea</taxon>
        <taxon>Atyoidea</taxon>
        <taxon>Atyidae</taxon>
        <taxon>Halocaridina</taxon>
    </lineage>
</organism>
<accession>A0AAN8X6U6</accession>
<evidence type="ECO:0000256" key="1">
    <source>
        <dbReference type="SAM" id="MobiDB-lite"/>
    </source>
</evidence>